<dbReference type="Proteomes" id="UP000437575">
    <property type="component" value="Unassembled WGS sequence"/>
</dbReference>
<name>A0A6A8LPF3_9LACO</name>
<comment type="subcellular location">
    <subcellularLocation>
        <location evidence="1">Cell membrane</location>
        <topology evidence="1">Multi-pass membrane protein</topology>
    </subcellularLocation>
</comment>
<comment type="caution">
    <text evidence="8">The sequence shown here is derived from an EMBL/GenBank/DDBJ whole genome shotgun (WGS) entry which is preliminary data.</text>
</comment>
<feature type="transmembrane region" description="Helical" evidence="7">
    <location>
        <begin position="51"/>
        <end position="72"/>
    </location>
</feature>
<evidence type="ECO:0000313" key="9">
    <source>
        <dbReference type="Proteomes" id="UP000437575"/>
    </source>
</evidence>
<protein>
    <submittedName>
        <fullName evidence="8">DedA family protein</fullName>
    </submittedName>
</protein>
<sequence length="100" mass="10801">MNTTVLTELINQYGYLAIALLIALENVFPPIPSEVILTFAGFLTLNSELHIIGVIIASTIGAVLGALILYLAGHLLSTERLETILSGKIGRLLHFNDKDV</sequence>
<reference evidence="8 9" key="1">
    <citation type="submission" date="2019-11" db="EMBL/GenBank/DDBJ databases">
        <title>Draft Genome Sequence of Plant Growth-Promoting Rhizosphere-Associated Bacteria.</title>
        <authorList>
            <person name="Vasilyev I.Y."/>
            <person name="Radchenko V."/>
            <person name="Ilnitskaya E.V."/>
        </authorList>
    </citation>
    <scope>NUCLEOTIDE SEQUENCE [LARGE SCALE GENOMIC DNA]</scope>
    <source>
        <strain evidence="8 9">VRA_1sq_f</strain>
    </source>
</reference>
<organism evidence="8 9">
    <name type="scientific">Ligilactobacillus salivarius</name>
    <dbReference type="NCBI Taxonomy" id="1624"/>
    <lineage>
        <taxon>Bacteria</taxon>
        <taxon>Bacillati</taxon>
        <taxon>Bacillota</taxon>
        <taxon>Bacilli</taxon>
        <taxon>Lactobacillales</taxon>
        <taxon>Lactobacillaceae</taxon>
        <taxon>Ligilactobacillus</taxon>
    </lineage>
</organism>
<proteinExistence type="inferred from homology"/>
<keyword evidence="4 7" id="KW-0812">Transmembrane</keyword>
<evidence type="ECO:0000313" key="8">
    <source>
        <dbReference type="EMBL" id="MSE04822.1"/>
    </source>
</evidence>
<dbReference type="PANTHER" id="PTHR42709:SF6">
    <property type="entry name" value="UNDECAPRENYL PHOSPHATE TRANSPORTER A"/>
    <property type="match status" value="1"/>
</dbReference>
<dbReference type="AlphaFoldDB" id="A0A6A8LPF3"/>
<evidence type="ECO:0000256" key="6">
    <source>
        <dbReference type="ARBA" id="ARBA00023136"/>
    </source>
</evidence>
<evidence type="ECO:0000256" key="4">
    <source>
        <dbReference type="ARBA" id="ARBA00022692"/>
    </source>
</evidence>
<keyword evidence="5 7" id="KW-1133">Transmembrane helix</keyword>
<evidence type="ECO:0000256" key="1">
    <source>
        <dbReference type="ARBA" id="ARBA00004651"/>
    </source>
</evidence>
<dbReference type="EMBL" id="WKKZ01000064">
    <property type="protein sequence ID" value="MSE04822.1"/>
    <property type="molecule type" value="Genomic_DNA"/>
</dbReference>
<comment type="similarity">
    <text evidence="2">Belongs to the DedA family.</text>
</comment>
<evidence type="ECO:0000256" key="2">
    <source>
        <dbReference type="ARBA" id="ARBA00010792"/>
    </source>
</evidence>
<keyword evidence="3" id="KW-1003">Cell membrane</keyword>
<gene>
    <name evidence="8" type="ORF">GKC34_02960</name>
</gene>
<accession>A0A6A8LPF3</accession>
<evidence type="ECO:0000256" key="5">
    <source>
        <dbReference type="ARBA" id="ARBA00022989"/>
    </source>
</evidence>
<feature type="transmembrane region" description="Helical" evidence="7">
    <location>
        <begin position="12"/>
        <end position="31"/>
    </location>
</feature>
<evidence type="ECO:0000256" key="7">
    <source>
        <dbReference type="SAM" id="Phobius"/>
    </source>
</evidence>
<dbReference type="InterPro" id="IPR051311">
    <property type="entry name" value="DedA_domain"/>
</dbReference>
<feature type="non-terminal residue" evidence="8">
    <location>
        <position position="100"/>
    </location>
</feature>
<keyword evidence="6 7" id="KW-0472">Membrane</keyword>
<evidence type="ECO:0000256" key="3">
    <source>
        <dbReference type="ARBA" id="ARBA00022475"/>
    </source>
</evidence>
<dbReference type="GO" id="GO:0005886">
    <property type="term" value="C:plasma membrane"/>
    <property type="evidence" value="ECO:0007669"/>
    <property type="project" value="UniProtKB-SubCell"/>
</dbReference>
<dbReference type="PANTHER" id="PTHR42709">
    <property type="entry name" value="ALKALINE PHOSPHATASE LIKE PROTEIN"/>
    <property type="match status" value="1"/>
</dbReference>